<proteinExistence type="predicted"/>
<dbReference type="Pfam" id="PF13305">
    <property type="entry name" value="TetR_C_33"/>
    <property type="match status" value="1"/>
</dbReference>
<gene>
    <name evidence="6" type="ORF">SAMN06893097_105323</name>
</gene>
<dbReference type="InterPro" id="IPR025996">
    <property type="entry name" value="MT1864/Rv1816-like_C"/>
</dbReference>
<dbReference type="Pfam" id="PF00440">
    <property type="entry name" value="TetR_N"/>
    <property type="match status" value="1"/>
</dbReference>
<dbReference type="InterPro" id="IPR050109">
    <property type="entry name" value="HTH-type_TetR-like_transc_reg"/>
</dbReference>
<evidence type="ECO:0000256" key="2">
    <source>
        <dbReference type="ARBA" id="ARBA00023125"/>
    </source>
</evidence>
<dbReference type="RefSeq" id="WP_097206944.1">
    <property type="nucleotide sequence ID" value="NZ_JACHXB010000001.1"/>
</dbReference>
<dbReference type="InterPro" id="IPR036271">
    <property type="entry name" value="Tet_transcr_reg_TetR-rel_C_sf"/>
</dbReference>
<evidence type="ECO:0000256" key="1">
    <source>
        <dbReference type="ARBA" id="ARBA00023015"/>
    </source>
</evidence>
<organism evidence="6 7">
    <name type="scientific">Geodermatophilus sabuli</name>
    <dbReference type="NCBI Taxonomy" id="1564158"/>
    <lineage>
        <taxon>Bacteria</taxon>
        <taxon>Bacillati</taxon>
        <taxon>Actinomycetota</taxon>
        <taxon>Actinomycetes</taxon>
        <taxon>Geodermatophilales</taxon>
        <taxon>Geodermatophilaceae</taxon>
        <taxon>Geodermatophilus</taxon>
    </lineage>
</organism>
<dbReference type="PANTHER" id="PTHR30055">
    <property type="entry name" value="HTH-TYPE TRANSCRIPTIONAL REGULATOR RUTR"/>
    <property type="match status" value="1"/>
</dbReference>
<dbReference type="PROSITE" id="PS50977">
    <property type="entry name" value="HTH_TETR_2"/>
    <property type="match status" value="1"/>
</dbReference>
<keyword evidence="1" id="KW-0805">Transcription regulation</keyword>
<evidence type="ECO:0000313" key="6">
    <source>
        <dbReference type="EMBL" id="SNX96982.1"/>
    </source>
</evidence>
<dbReference type="SUPFAM" id="SSF48498">
    <property type="entry name" value="Tetracyclin repressor-like, C-terminal domain"/>
    <property type="match status" value="1"/>
</dbReference>
<keyword evidence="7" id="KW-1185">Reference proteome</keyword>
<dbReference type="GO" id="GO:0000976">
    <property type="term" value="F:transcription cis-regulatory region binding"/>
    <property type="evidence" value="ECO:0007669"/>
    <property type="project" value="TreeGrafter"/>
</dbReference>
<feature type="domain" description="HTH tetR-type" evidence="5">
    <location>
        <begin position="10"/>
        <end position="70"/>
    </location>
</feature>
<evidence type="ECO:0000259" key="5">
    <source>
        <dbReference type="PROSITE" id="PS50977"/>
    </source>
</evidence>
<dbReference type="AlphaFoldDB" id="A0A285ECW2"/>
<name>A0A285ECW2_9ACTN</name>
<dbReference type="InterPro" id="IPR001647">
    <property type="entry name" value="HTH_TetR"/>
</dbReference>
<dbReference type="OrthoDB" id="3173376at2"/>
<dbReference type="InterPro" id="IPR009057">
    <property type="entry name" value="Homeodomain-like_sf"/>
</dbReference>
<dbReference type="GO" id="GO:0003700">
    <property type="term" value="F:DNA-binding transcription factor activity"/>
    <property type="evidence" value="ECO:0007669"/>
    <property type="project" value="TreeGrafter"/>
</dbReference>
<feature type="DNA-binding region" description="H-T-H motif" evidence="4">
    <location>
        <begin position="33"/>
        <end position="52"/>
    </location>
</feature>
<dbReference type="Gene3D" id="1.10.357.10">
    <property type="entry name" value="Tetracycline Repressor, domain 2"/>
    <property type="match status" value="1"/>
</dbReference>
<dbReference type="Proteomes" id="UP000219514">
    <property type="component" value="Unassembled WGS sequence"/>
</dbReference>
<keyword evidence="2 4" id="KW-0238">DNA-binding</keyword>
<keyword evidence="3" id="KW-0804">Transcription</keyword>
<evidence type="ECO:0000256" key="3">
    <source>
        <dbReference type="ARBA" id="ARBA00023163"/>
    </source>
</evidence>
<dbReference type="EMBL" id="OBDO01000005">
    <property type="protein sequence ID" value="SNX96982.1"/>
    <property type="molecule type" value="Genomic_DNA"/>
</dbReference>
<dbReference type="SUPFAM" id="SSF46689">
    <property type="entry name" value="Homeodomain-like"/>
    <property type="match status" value="1"/>
</dbReference>
<sequence length="191" mass="20291">MPPDRPYHHGDLRQAVLAAAVDALTESGPARLSLRDLARRAGVSHAAPAHHFGDKAGLLTAVAAEGYNLLADTLTAAQQRTADFLDVGVAYVRFAVDHRAHFEVMFRPDLYHPDDPAVAAARQRAADALYGGVRSVTATRRGPDIPLAGIAAWSLVHGFATLWLNHALPPGLGDDPQAAARAVAAIMFRTP</sequence>
<protein>
    <submittedName>
        <fullName evidence="6">Transcriptional regulator, TetR family</fullName>
    </submittedName>
</protein>
<accession>A0A285ECW2</accession>
<dbReference type="PRINTS" id="PR00455">
    <property type="entry name" value="HTHTETR"/>
</dbReference>
<reference evidence="6 7" key="1">
    <citation type="submission" date="2017-09" db="EMBL/GenBank/DDBJ databases">
        <authorList>
            <person name="Ehlers B."/>
            <person name="Leendertz F.H."/>
        </authorList>
    </citation>
    <scope>NUCLEOTIDE SEQUENCE [LARGE SCALE GENOMIC DNA]</scope>
    <source>
        <strain evidence="6 7">DSM 46844</strain>
    </source>
</reference>
<evidence type="ECO:0000256" key="4">
    <source>
        <dbReference type="PROSITE-ProRule" id="PRU00335"/>
    </source>
</evidence>
<dbReference type="PANTHER" id="PTHR30055:SF220">
    <property type="entry name" value="TETR-FAMILY REGULATORY PROTEIN"/>
    <property type="match status" value="1"/>
</dbReference>
<evidence type="ECO:0000313" key="7">
    <source>
        <dbReference type="Proteomes" id="UP000219514"/>
    </source>
</evidence>